<dbReference type="AlphaFoldDB" id="A0AAU9FBY0"/>
<gene>
    <name evidence="1" type="ORF">DMAD_11102</name>
</gene>
<dbReference type="Proteomes" id="UP001500889">
    <property type="component" value="Chromosome U"/>
</dbReference>
<name>A0AAU9FBY0_DROMD</name>
<protein>
    <recommendedName>
        <fullName evidence="3">BLOC-1-related complex subunit 7</fullName>
    </recommendedName>
</protein>
<keyword evidence="2" id="KW-1185">Reference proteome</keyword>
<reference evidence="1 2" key="1">
    <citation type="submission" date="2024-02" db="EMBL/GenBank/DDBJ databases">
        <title>A chromosome-level genome assembly of Drosophila madeirensis, a fruit fly species endemic to Madeira island.</title>
        <authorList>
            <person name="Tomihara K."/>
            <person name="Llopart A."/>
            <person name="Yamamoto D."/>
        </authorList>
    </citation>
    <scope>NUCLEOTIDE SEQUENCE [LARGE SCALE GENOMIC DNA]</scope>
    <source>
        <strain evidence="1 2">RF1</strain>
    </source>
</reference>
<sequence length="106" mass="12055">MATEPPAASKLVYLAELKTRLRELRERQATDMLIRMSTSAVGETFRGALKGSSTSSSGHINIKRLIQGFENLRKTSQQLNDLHELPEELMNVDVRRLLRGYEKLIE</sequence>
<evidence type="ECO:0000313" key="1">
    <source>
        <dbReference type="EMBL" id="BFF93211.1"/>
    </source>
</evidence>
<evidence type="ECO:0000313" key="2">
    <source>
        <dbReference type="Proteomes" id="UP001500889"/>
    </source>
</evidence>
<accession>A0AAU9FBY0</accession>
<proteinExistence type="predicted"/>
<organism evidence="1 2">
    <name type="scientific">Drosophila madeirensis</name>
    <name type="common">Fruit fly</name>
    <dbReference type="NCBI Taxonomy" id="30013"/>
    <lineage>
        <taxon>Eukaryota</taxon>
        <taxon>Metazoa</taxon>
        <taxon>Ecdysozoa</taxon>
        <taxon>Arthropoda</taxon>
        <taxon>Hexapoda</taxon>
        <taxon>Insecta</taxon>
        <taxon>Pterygota</taxon>
        <taxon>Neoptera</taxon>
        <taxon>Endopterygota</taxon>
        <taxon>Diptera</taxon>
        <taxon>Brachycera</taxon>
        <taxon>Muscomorpha</taxon>
        <taxon>Ephydroidea</taxon>
        <taxon>Drosophilidae</taxon>
        <taxon>Drosophila</taxon>
        <taxon>Sophophora</taxon>
    </lineage>
</organism>
<evidence type="ECO:0008006" key="3">
    <source>
        <dbReference type="Google" id="ProtNLM"/>
    </source>
</evidence>
<dbReference type="EMBL" id="AP029264">
    <property type="protein sequence ID" value="BFF93211.1"/>
    <property type="molecule type" value="Genomic_DNA"/>
</dbReference>